<gene>
    <name evidence="1" type="ORF">ABCQ75_13060</name>
</gene>
<keyword evidence="2" id="KW-1185">Reference proteome</keyword>
<proteinExistence type="predicted"/>
<dbReference type="RefSeq" id="WP_345885843.1">
    <property type="nucleotide sequence ID" value="NZ_JBDFRB010000013.1"/>
</dbReference>
<dbReference type="Pfam" id="PF03860">
    <property type="entry name" value="Csp"/>
    <property type="match status" value="1"/>
</dbReference>
<dbReference type="Proteomes" id="UP001422074">
    <property type="component" value="Unassembled WGS sequence"/>
</dbReference>
<comment type="caution">
    <text evidence="1">The sequence shown here is derived from an EMBL/GenBank/DDBJ whole genome shotgun (WGS) entry which is preliminary data.</text>
</comment>
<dbReference type="CDD" id="cd08026">
    <property type="entry name" value="DUF326"/>
    <property type="match status" value="1"/>
</dbReference>
<organism evidence="1 2">
    <name type="scientific">Sinomonas halotolerans</name>
    <dbReference type="NCBI Taxonomy" id="1644133"/>
    <lineage>
        <taxon>Bacteria</taxon>
        <taxon>Bacillati</taxon>
        <taxon>Actinomycetota</taxon>
        <taxon>Actinomycetes</taxon>
        <taxon>Micrococcales</taxon>
        <taxon>Micrococcaceae</taxon>
        <taxon>Sinomonas</taxon>
    </lineage>
</organism>
<dbReference type="InterPro" id="IPR044543">
    <property type="entry name" value="YHJQ-like"/>
</dbReference>
<protein>
    <submittedName>
        <fullName evidence="1">Four-helix bundle copper-binding protein</fullName>
    </submittedName>
</protein>
<evidence type="ECO:0000313" key="2">
    <source>
        <dbReference type="Proteomes" id="UP001422074"/>
    </source>
</evidence>
<accession>A0ABU9X1W6</accession>
<evidence type="ECO:0000313" key="1">
    <source>
        <dbReference type="EMBL" id="MEN2745458.1"/>
    </source>
</evidence>
<sequence length="138" mass="14791">MTHQIEDMIGAHPERGGTPGLDREKLAACIRACFESAQACTACADACLAEDAVAELARCVRIDLDCADVCSATGNLLSRHSGEDLRMVRIAVEACRIACASCAVECEQHADHHEHCRLCAEACRRCERACAELLASMG</sequence>
<dbReference type="Gene3D" id="1.20.1270.360">
    <property type="match status" value="1"/>
</dbReference>
<dbReference type="InterPro" id="IPR005560">
    <property type="entry name" value="Csp_YhjQ"/>
</dbReference>
<reference evidence="1 2" key="1">
    <citation type="submission" date="2024-05" db="EMBL/GenBank/DDBJ databases">
        <title>Sinomonas sp. nov., isolated from a waste landfill.</title>
        <authorList>
            <person name="Zhao Y."/>
        </authorList>
    </citation>
    <scope>NUCLEOTIDE SEQUENCE [LARGE SCALE GENOMIC DNA]</scope>
    <source>
        <strain evidence="1 2">CCTCC AB2014300</strain>
    </source>
</reference>
<dbReference type="EMBL" id="JBDFRB010000013">
    <property type="protein sequence ID" value="MEN2745458.1"/>
    <property type="molecule type" value="Genomic_DNA"/>
</dbReference>
<name>A0ABU9X1W6_9MICC</name>
<dbReference type="PANTHER" id="PTHR37310:SF1">
    <property type="entry name" value="CYTOPLASMIC PROTEIN"/>
    <property type="match status" value="1"/>
</dbReference>
<dbReference type="PANTHER" id="PTHR37310">
    <property type="entry name" value="CYTOPLASMIC PROTEIN-RELATED"/>
    <property type="match status" value="1"/>
</dbReference>